<organism evidence="2 3">
    <name type="scientific">Roseisolibacter agri</name>
    <dbReference type="NCBI Taxonomy" id="2014610"/>
    <lineage>
        <taxon>Bacteria</taxon>
        <taxon>Pseudomonadati</taxon>
        <taxon>Gemmatimonadota</taxon>
        <taxon>Gemmatimonadia</taxon>
        <taxon>Gemmatimonadales</taxon>
        <taxon>Gemmatimonadaceae</taxon>
        <taxon>Roseisolibacter</taxon>
    </lineage>
</organism>
<evidence type="ECO:0000256" key="1">
    <source>
        <dbReference type="SAM" id="Phobius"/>
    </source>
</evidence>
<accession>A0AA37QBB3</accession>
<dbReference type="EMBL" id="BRXS01000003">
    <property type="protein sequence ID" value="GLC25761.1"/>
    <property type="molecule type" value="Genomic_DNA"/>
</dbReference>
<feature type="transmembrane region" description="Helical" evidence="1">
    <location>
        <begin position="27"/>
        <end position="50"/>
    </location>
</feature>
<evidence type="ECO:0000313" key="2">
    <source>
        <dbReference type="EMBL" id="GLC25761.1"/>
    </source>
</evidence>
<keyword evidence="1" id="KW-0812">Transmembrane</keyword>
<comment type="caution">
    <text evidence="2">The sequence shown here is derived from an EMBL/GenBank/DDBJ whole genome shotgun (WGS) entry which is preliminary data.</text>
</comment>
<evidence type="ECO:0000313" key="3">
    <source>
        <dbReference type="Proteomes" id="UP001161325"/>
    </source>
</evidence>
<protein>
    <submittedName>
        <fullName evidence="2">Uncharacterized protein</fullName>
    </submittedName>
</protein>
<name>A0AA37QBB3_9BACT</name>
<dbReference type="Proteomes" id="UP001161325">
    <property type="component" value="Unassembled WGS sequence"/>
</dbReference>
<keyword evidence="3" id="KW-1185">Reference proteome</keyword>
<keyword evidence="1" id="KW-1133">Transmembrane helix</keyword>
<gene>
    <name evidence="2" type="ORF">rosag_22740</name>
</gene>
<keyword evidence="1" id="KW-0472">Membrane</keyword>
<sequence>MDPAAGRRFLTELTETERRKYVDQVRLIAALGIVGLALITTGSLLTGVLLTDYWKWLLTLGGGFIASLSSVRLNDLYGTKARLGALAQLLSDFERASAPLTDVPPAELAKLSERVERLYDRTLGL</sequence>
<reference evidence="2" key="1">
    <citation type="submission" date="2022-08" db="EMBL/GenBank/DDBJ databases">
        <title>Draft genome sequencing of Roseisolibacter agri AW1220.</title>
        <authorList>
            <person name="Tobiishi Y."/>
            <person name="Tonouchi A."/>
        </authorList>
    </citation>
    <scope>NUCLEOTIDE SEQUENCE</scope>
    <source>
        <strain evidence="2">AW1220</strain>
    </source>
</reference>
<dbReference type="RefSeq" id="WP_284350221.1">
    <property type="nucleotide sequence ID" value="NZ_BRXS01000003.1"/>
</dbReference>
<proteinExistence type="predicted"/>
<dbReference type="AlphaFoldDB" id="A0AA37QBB3"/>
<feature type="transmembrane region" description="Helical" evidence="1">
    <location>
        <begin position="56"/>
        <end position="73"/>
    </location>
</feature>